<keyword evidence="2" id="KW-0732">Signal</keyword>
<proteinExistence type="predicted"/>
<organism evidence="3 4">
    <name type="scientific">Phyllosticta citribraziliensis</name>
    <dbReference type="NCBI Taxonomy" id="989973"/>
    <lineage>
        <taxon>Eukaryota</taxon>
        <taxon>Fungi</taxon>
        <taxon>Dikarya</taxon>
        <taxon>Ascomycota</taxon>
        <taxon>Pezizomycotina</taxon>
        <taxon>Dothideomycetes</taxon>
        <taxon>Dothideomycetes incertae sedis</taxon>
        <taxon>Botryosphaeriales</taxon>
        <taxon>Phyllostictaceae</taxon>
        <taxon>Phyllosticta</taxon>
    </lineage>
</organism>
<feature type="region of interest" description="Disordered" evidence="1">
    <location>
        <begin position="133"/>
        <end position="156"/>
    </location>
</feature>
<keyword evidence="4" id="KW-1185">Reference proteome</keyword>
<feature type="signal peptide" evidence="2">
    <location>
        <begin position="1"/>
        <end position="30"/>
    </location>
</feature>
<reference evidence="3 4" key="1">
    <citation type="submission" date="2024-04" db="EMBL/GenBank/DDBJ databases">
        <title>Phyllosticta paracitricarpa is synonymous to the EU quarantine fungus P. citricarpa based on phylogenomic analyses.</title>
        <authorList>
            <consortium name="Lawrence Berkeley National Laboratory"/>
            <person name="Van ingen-buijs V.A."/>
            <person name="Van westerhoven A.C."/>
            <person name="Haridas S."/>
            <person name="Skiadas P."/>
            <person name="Martin F."/>
            <person name="Groenewald J.Z."/>
            <person name="Crous P.W."/>
            <person name="Seidl M.F."/>
        </authorList>
    </citation>
    <scope>NUCLEOTIDE SEQUENCE [LARGE SCALE GENOMIC DNA]</scope>
    <source>
        <strain evidence="3 4">CPC 17464</strain>
    </source>
</reference>
<dbReference type="Proteomes" id="UP001360953">
    <property type="component" value="Unassembled WGS sequence"/>
</dbReference>
<evidence type="ECO:0000256" key="1">
    <source>
        <dbReference type="SAM" id="MobiDB-lite"/>
    </source>
</evidence>
<dbReference type="GeneID" id="92034855"/>
<evidence type="ECO:0000313" key="3">
    <source>
        <dbReference type="EMBL" id="KAK7529457.1"/>
    </source>
</evidence>
<name>A0ABR1L726_9PEZI</name>
<comment type="caution">
    <text evidence="3">The sequence shown here is derived from an EMBL/GenBank/DDBJ whole genome shotgun (WGS) entry which is preliminary data.</text>
</comment>
<accession>A0ABR1L726</accession>
<sequence length="156" mass="16675">MSLGSASPQHSTAALLVAIVVSCRVGVVLVRPGPAFPSHPVLLVCPCLPCLLWRVKGPRAPLTHSPAPSRPCCPRPSIRLFFFFFFLKNHVSFVAVTCRRSTAQDCSAQAGRPPLLVLVVTWTPRAKARARARASARASASAKARAKTRAKAKAAK</sequence>
<evidence type="ECO:0000313" key="4">
    <source>
        <dbReference type="Proteomes" id="UP001360953"/>
    </source>
</evidence>
<evidence type="ECO:0008006" key="5">
    <source>
        <dbReference type="Google" id="ProtNLM"/>
    </source>
</evidence>
<dbReference type="RefSeq" id="XP_066649907.1">
    <property type="nucleotide sequence ID" value="XM_066801949.1"/>
</dbReference>
<feature type="compositionally biased region" description="Basic residues" evidence="1">
    <location>
        <begin position="144"/>
        <end position="156"/>
    </location>
</feature>
<gene>
    <name evidence="3" type="ORF">J3D65DRAFT_642016</name>
</gene>
<feature type="chain" id="PRO_5045244857" description="Secreted protein" evidence="2">
    <location>
        <begin position="31"/>
        <end position="156"/>
    </location>
</feature>
<dbReference type="EMBL" id="JBBPEH010000016">
    <property type="protein sequence ID" value="KAK7529457.1"/>
    <property type="molecule type" value="Genomic_DNA"/>
</dbReference>
<protein>
    <recommendedName>
        <fullName evidence="5">Secreted protein</fullName>
    </recommendedName>
</protein>
<evidence type="ECO:0000256" key="2">
    <source>
        <dbReference type="SAM" id="SignalP"/>
    </source>
</evidence>